<evidence type="ECO:0000313" key="2">
    <source>
        <dbReference type="Proteomes" id="UP000260773"/>
    </source>
</evidence>
<organism evidence="1 2">
    <name type="scientific">Coprococcus catus</name>
    <dbReference type="NCBI Taxonomy" id="116085"/>
    <lineage>
        <taxon>Bacteria</taxon>
        <taxon>Bacillati</taxon>
        <taxon>Bacillota</taxon>
        <taxon>Clostridia</taxon>
        <taxon>Lachnospirales</taxon>
        <taxon>Lachnospiraceae</taxon>
        <taxon>Coprococcus</taxon>
    </lineage>
</organism>
<protein>
    <submittedName>
        <fullName evidence="1">Cob(I)yrinic acid a c-diamide adenosyltransferase</fullName>
    </submittedName>
</protein>
<comment type="caution">
    <text evidence="1">The sequence shown here is derived from an EMBL/GenBank/DDBJ whole genome shotgun (WGS) entry which is preliminary data.</text>
</comment>
<dbReference type="RefSeq" id="WP_117527552.1">
    <property type="nucleotide sequence ID" value="NZ_JAQDKA010000001.1"/>
</dbReference>
<dbReference type="Pfam" id="PF02572">
    <property type="entry name" value="CobA_CobO_BtuR"/>
    <property type="match status" value="1"/>
</dbReference>
<dbReference type="EMBL" id="QVEP01000008">
    <property type="protein sequence ID" value="RGB80931.1"/>
    <property type="molecule type" value="Genomic_DNA"/>
</dbReference>
<evidence type="ECO:0000313" key="1">
    <source>
        <dbReference type="EMBL" id="RGB80931.1"/>
    </source>
</evidence>
<dbReference type="PANTHER" id="PTHR46638">
    <property type="entry name" value="CORRINOID ADENOSYLTRANSFERASE"/>
    <property type="match status" value="1"/>
</dbReference>
<dbReference type="AlphaFoldDB" id="A0A3E2TQM5"/>
<dbReference type="InterPro" id="IPR003724">
    <property type="entry name" value="CblAdoTrfase_CobA"/>
</dbReference>
<gene>
    <name evidence="1" type="ORF">DW070_05115</name>
</gene>
<dbReference type="Gene3D" id="3.40.50.300">
    <property type="entry name" value="P-loop containing nucleotide triphosphate hydrolases"/>
    <property type="match status" value="1"/>
</dbReference>
<reference evidence="1 2" key="1">
    <citation type="submission" date="2018-08" db="EMBL/GenBank/DDBJ databases">
        <title>A genome reference for cultivated species of the human gut microbiota.</title>
        <authorList>
            <person name="Zou Y."/>
            <person name="Xue W."/>
            <person name="Luo G."/>
        </authorList>
    </citation>
    <scope>NUCLEOTIDE SEQUENCE [LARGE SCALE GENOMIC DNA]</scope>
    <source>
        <strain evidence="1 2">AF45-17</strain>
    </source>
</reference>
<name>A0A3E2TQM5_9FIRM</name>
<dbReference type="SUPFAM" id="SSF52540">
    <property type="entry name" value="P-loop containing nucleoside triphosphate hydrolases"/>
    <property type="match status" value="1"/>
</dbReference>
<dbReference type="PANTHER" id="PTHR46638:SF1">
    <property type="entry name" value="CORRINOID ADENOSYLTRANSFERASE"/>
    <property type="match status" value="1"/>
</dbReference>
<dbReference type="PIRSF" id="PIRSF015617">
    <property type="entry name" value="Adensltrnsf_CobA"/>
    <property type="match status" value="1"/>
</dbReference>
<dbReference type="GO" id="GO:0008817">
    <property type="term" value="F:corrinoid adenosyltransferase activity"/>
    <property type="evidence" value="ECO:0007669"/>
    <property type="project" value="InterPro"/>
</dbReference>
<dbReference type="GO" id="GO:0005524">
    <property type="term" value="F:ATP binding"/>
    <property type="evidence" value="ECO:0007669"/>
    <property type="project" value="InterPro"/>
</dbReference>
<accession>A0A3E2TQM5</accession>
<dbReference type="GO" id="GO:0009236">
    <property type="term" value="P:cobalamin biosynthetic process"/>
    <property type="evidence" value="ECO:0007669"/>
    <property type="project" value="InterPro"/>
</dbReference>
<keyword evidence="1" id="KW-0808">Transferase</keyword>
<proteinExistence type="predicted"/>
<sequence>MEKGLVKIYFGEGKGKSTSSMGRALVCAGEEKEVFVIQFLKGKMTGSLDYLKRLEPEIKVFRFEREEAFFEDLSDEEKQEEKVNILNGYNFAKKVLSIGECDVLILDEILGLVDLGIITCEDVIRLIDMKDESVELIMTGRHLPEELIPYADYISRLDIVKGACSEKPSCM</sequence>
<dbReference type="Proteomes" id="UP000260773">
    <property type="component" value="Unassembled WGS sequence"/>
</dbReference>
<dbReference type="InterPro" id="IPR027417">
    <property type="entry name" value="P-loop_NTPase"/>
</dbReference>